<keyword evidence="8" id="KW-0902">Two-component regulatory system</keyword>
<dbReference type="CDD" id="cd16917">
    <property type="entry name" value="HATPase_UhpB-NarQ-NarX-like"/>
    <property type="match status" value="1"/>
</dbReference>
<evidence type="ECO:0000256" key="8">
    <source>
        <dbReference type="ARBA" id="ARBA00023012"/>
    </source>
</evidence>
<dbReference type="PANTHER" id="PTHR24421:SF10">
    <property type="entry name" value="NITRATE_NITRITE SENSOR PROTEIN NARQ"/>
    <property type="match status" value="1"/>
</dbReference>
<proteinExistence type="predicted"/>
<evidence type="ECO:0000256" key="5">
    <source>
        <dbReference type="ARBA" id="ARBA00022741"/>
    </source>
</evidence>
<dbReference type="InterPro" id="IPR055558">
    <property type="entry name" value="DUF7134"/>
</dbReference>
<dbReference type="InterPro" id="IPR036890">
    <property type="entry name" value="HATPase_C_sf"/>
</dbReference>
<dbReference type="SUPFAM" id="SSF55874">
    <property type="entry name" value="ATPase domain of HSP90 chaperone/DNA topoisomerase II/histidine kinase"/>
    <property type="match status" value="1"/>
</dbReference>
<organism evidence="11 12">
    <name type="scientific">Lentzea tibetensis</name>
    <dbReference type="NCBI Taxonomy" id="2591470"/>
    <lineage>
        <taxon>Bacteria</taxon>
        <taxon>Bacillati</taxon>
        <taxon>Actinomycetota</taxon>
        <taxon>Actinomycetes</taxon>
        <taxon>Pseudonocardiales</taxon>
        <taxon>Pseudonocardiaceae</taxon>
        <taxon>Lentzea</taxon>
    </lineage>
</organism>
<dbReference type="RefSeq" id="WP_146358879.1">
    <property type="nucleotide sequence ID" value="NZ_VOBR01000035.1"/>
</dbReference>
<dbReference type="SMART" id="SM00387">
    <property type="entry name" value="HATPase_c"/>
    <property type="match status" value="1"/>
</dbReference>
<evidence type="ECO:0000256" key="2">
    <source>
        <dbReference type="ARBA" id="ARBA00012438"/>
    </source>
</evidence>
<dbReference type="InterPro" id="IPR011712">
    <property type="entry name" value="Sig_transdc_His_kin_sub3_dim/P"/>
</dbReference>
<keyword evidence="9" id="KW-0812">Transmembrane</keyword>
<comment type="caution">
    <text evidence="11">The sequence shown here is derived from an EMBL/GenBank/DDBJ whole genome shotgun (WGS) entry which is preliminary data.</text>
</comment>
<evidence type="ECO:0000256" key="6">
    <source>
        <dbReference type="ARBA" id="ARBA00022777"/>
    </source>
</evidence>
<evidence type="ECO:0000256" key="7">
    <source>
        <dbReference type="ARBA" id="ARBA00022840"/>
    </source>
</evidence>
<keyword evidence="5" id="KW-0547">Nucleotide-binding</keyword>
<keyword evidence="4" id="KW-0808">Transferase</keyword>
<name>A0A563EI41_9PSEU</name>
<evidence type="ECO:0000259" key="10">
    <source>
        <dbReference type="SMART" id="SM00387"/>
    </source>
</evidence>
<dbReference type="Pfam" id="PF23539">
    <property type="entry name" value="DUF7134"/>
    <property type="match status" value="1"/>
</dbReference>
<evidence type="ECO:0000313" key="11">
    <source>
        <dbReference type="EMBL" id="TWP46117.1"/>
    </source>
</evidence>
<dbReference type="GO" id="GO:0000155">
    <property type="term" value="F:phosphorelay sensor kinase activity"/>
    <property type="evidence" value="ECO:0007669"/>
    <property type="project" value="InterPro"/>
</dbReference>
<keyword evidence="3" id="KW-0597">Phosphoprotein</keyword>
<dbReference type="EC" id="2.7.13.3" evidence="2"/>
<dbReference type="GO" id="GO:0005524">
    <property type="term" value="F:ATP binding"/>
    <property type="evidence" value="ECO:0007669"/>
    <property type="project" value="UniProtKB-KW"/>
</dbReference>
<evidence type="ECO:0000256" key="1">
    <source>
        <dbReference type="ARBA" id="ARBA00000085"/>
    </source>
</evidence>
<protein>
    <recommendedName>
        <fullName evidence="2">histidine kinase</fullName>
        <ecNumber evidence="2">2.7.13.3</ecNumber>
    </recommendedName>
</protein>
<dbReference type="GO" id="GO:0016020">
    <property type="term" value="C:membrane"/>
    <property type="evidence" value="ECO:0007669"/>
    <property type="project" value="InterPro"/>
</dbReference>
<keyword evidence="12" id="KW-1185">Reference proteome</keyword>
<dbReference type="Gene3D" id="1.20.5.1930">
    <property type="match status" value="1"/>
</dbReference>
<feature type="transmembrane region" description="Helical" evidence="9">
    <location>
        <begin position="88"/>
        <end position="107"/>
    </location>
</feature>
<reference evidence="11 12" key="1">
    <citation type="submission" date="2019-07" db="EMBL/GenBank/DDBJ databases">
        <title>Lentzea xizangensis sp. nov., isolated from Qinghai-Tibetan Plateau Soils.</title>
        <authorList>
            <person name="Huang J."/>
        </authorList>
    </citation>
    <scope>NUCLEOTIDE SEQUENCE [LARGE SCALE GENOMIC DNA]</scope>
    <source>
        <strain evidence="11 12">FXJ1.1311</strain>
    </source>
</reference>
<keyword evidence="6" id="KW-0418">Kinase</keyword>
<evidence type="ECO:0000313" key="12">
    <source>
        <dbReference type="Proteomes" id="UP000316639"/>
    </source>
</evidence>
<feature type="transmembrane region" description="Helical" evidence="9">
    <location>
        <begin position="47"/>
        <end position="76"/>
    </location>
</feature>
<dbReference type="AlphaFoldDB" id="A0A563EI41"/>
<dbReference type="GO" id="GO:0046983">
    <property type="term" value="F:protein dimerization activity"/>
    <property type="evidence" value="ECO:0007669"/>
    <property type="project" value="InterPro"/>
</dbReference>
<dbReference type="OrthoDB" id="227596at2"/>
<evidence type="ECO:0000256" key="3">
    <source>
        <dbReference type="ARBA" id="ARBA00022553"/>
    </source>
</evidence>
<keyword evidence="9" id="KW-0472">Membrane</keyword>
<evidence type="ECO:0000256" key="9">
    <source>
        <dbReference type="SAM" id="Phobius"/>
    </source>
</evidence>
<keyword evidence="9" id="KW-1133">Transmembrane helix</keyword>
<feature type="transmembrane region" description="Helical" evidence="9">
    <location>
        <begin position="113"/>
        <end position="134"/>
    </location>
</feature>
<dbReference type="EMBL" id="VOBR01000035">
    <property type="protein sequence ID" value="TWP46117.1"/>
    <property type="molecule type" value="Genomic_DNA"/>
</dbReference>
<dbReference type="Pfam" id="PF02518">
    <property type="entry name" value="HATPase_c"/>
    <property type="match status" value="1"/>
</dbReference>
<evidence type="ECO:0000256" key="4">
    <source>
        <dbReference type="ARBA" id="ARBA00022679"/>
    </source>
</evidence>
<dbReference type="InterPro" id="IPR003594">
    <property type="entry name" value="HATPase_dom"/>
</dbReference>
<sequence length="345" mass="36284">MSLWRDVLVAVAVAAVSLLFTAPDPVASSLAVALSAPLAIRRTHPALALVVATAAAVAHAALVDTLSVAVVTVPVLVHSFARWERRGLALTAVGIALAGAVIGPVTWHAGQPASTVVFTVSAYVAVVAGVYVAGWSARERAAALEQAARAQERAEIAREVHDVVAHSLSMIAVQAEGASARPDKAADVLAVIAEESRRALNEIRDMVGMLRRDDYRPAPGLDDVEELVERLGERAELRIVHNGSPIGPVLGLTVYRVVQESLTNFVRHAGPQAKAEVTVVIGADTTDITVRDDGRGAEARPDGRGQGLRVMRERVRAHNGTLVASAVDGGFEVRAVLPTRGEPCR</sequence>
<dbReference type="Proteomes" id="UP000316639">
    <property type="component" value="Unassembled WGS sequence"/>
</dbReference>
<dbReference type="Gene3D" id="3.30.565.10">
    <property type="entry name" value="Histidine kinase-like ATPase, C-terminal domain"/>
    <property type="match status" value="1"/>
</dbReference>
<dbReference type="Pfam" id="PF07730">
    <property type="entry name" value="HisKA_3"/>
    <property type="match status" value="1"/>
</dbReference>
<dbReference type="PANTHER" id="PTHR24421">
    <property type="entry name" value="NITRATE/NITRITE SENSOR PROTEIN NARX-RELATED"/>
    <property type="match status" value="1"/>
</dbReference>
<comment type="catalytic activity">
    <reaction evidence="1">
        <text>ATP + protein L-histidine = ADP + protein N-phospho-L-histidine.</text>
        <dbReference type="EC" id="2.7.13.3"/>
    </reaction>
</comment>
<dbReference type="InterPro" id="IPR050482">
    <property type="entry name" value="Sensor_HK_TwoCompSys"/>
</dbReference>
<gene>
    <name evidence="11" type="ORF">FKR81_36910</name>
</gene>
<feature type="domain" description="Histidine kinase/HSP90-like ATPase" evidence="10">
    <location>
        <begin position="249"/>
        <end position="341"/>
    </location>
</feature>
<accession>A0A563EI41</accession>
<keyword evidence="7" id="KW-0067">ATP-binding</keyword>